<protein>
    <submittedName>
        <fullName evidence="8">Subtilase family protein</fullName>
    </submittedName>
</protein>
<sequence>MDQDCRQYITSNEYADFIVENGSPLSRFLAIENTCQTPLTNNHTAVFVPIANVPDNMIQSYGYGVFPSCFGLMDTGSLESSGVTRVRNIPAFNLRGNGIIIGIIDTGIDYTHEAFRNADGTSRIVSIWDQTIQTGPPPTGFLYGSEYTREQINQALTSPDPLSVVPSTDEIGHGTFLAGIAAGNTSEIHNFSGVVPDAAIVVVKLKQAKPFIRDFFRIPANAICYSETDIIFGVNYLMAVARNLSLPVSICIGFGTSQGAHDERGVLSSYLSLLADYNGVSITIAGGNEGNTGHHFQGNIQSSTDFITVDLHVGTNVAGFSMELWGEAPSTFSIDILSPTGEYIPRIPARIGETRVIRFIFEKTVIYIDYQLVESQTGDQLILMRFTSPTEGIWRFRVYSSSDLQSNFHIWLPISQFLDQNTAFVEPTPYTTLTSPGNTIIPIIVTAYNYTNNALYLNASRGFTRTNAINPDLAAPGVNLTGPAPGNQYTTMSGTSVAAAHTAGVAAMVLQWGITEGYYTQLDSVEIKNLMLRGARRDPNLTYPNRDWGYGILDIYNSFNSLRGETVPGSYQQ</sequence>
<evidence type="ECO:0000259" key="7">
    <source>
        <dbReference type="Pfam" id="PF00082"/>
    </source>
</evidence>
<feature type="domain" description="Peptidase S8/S53" evidence="7">
    <location>
        <begin position="96"/>
        <end position="210"/>
    </location>
</feature>
<keyword evidence="2 6" id="KW-0645">Protease</keyword>
<dbReference type="Gene3D" id="2.60.120.1290">
    <property type="match status" value="1"/>
</dbReference>
<dbReference type="Gene3D" id="3.40.50.200">
    <property type="entry name" value="Peptidase S8/S53 domain"/>
    <property type="match status" value="1"/>
</dbReference>
<evidence type="ECO:0000256" key="6">
    <source>
        <dbReference type="PROSITE-ProRule" id="PRU01240"/>
    </source>
</evidence>
<dbReference type="AlphaFoldDB" id="A0A1M7YED9"/>
<dbReference type="GO" id="GO:0004252">
    <property type="term" value="F:serine-type endopeptidase activity"/>
    <property type="evidence" value="ECO:0007669"/>
    <property type="project" value="UniProtKB-UniRule"/>
</dbReference>
<dbReference type="InterPro" id="IPR023827">
    <property type="entry name" value="Peptidase_S8_Asp-AS"/>
</dbReference>
<feature type="active site" description="Charge relay system" evidence="5 6">
    <location>
        <position position="105"/>
    </location>
</feature>
<dbReference type="InterPro" id="IPR017310">
    <property type="entry name" value="Pept_S8A_subtilisin_clostridia"/>
</dbReference>
<evidence type="ECO:0000313" key="9">
    <source>
        <dbReference type="Proteomes" id="UP000184612"/>
    </source>
</evidence>
<keyword evidence="4 6" id="KW-0720">Serine protease</keyword>
<dbReference type="EMBL" id="FRFD01000008">
    <property type="protein sequence ID" value="SHO50868.1"/>
    <property type="molecule type" value="Genomic_DNA"/>
</dbReference>
<evidence type="ECO:0000256" key="5">
    <source>
        <dbReference type="PIRSR" id="PIRSR615500-1"/>
    </source>
</evidence>
<evidence type="ECO:0000313" key="8">
    <source>
        <dbReference type="EMBL" id="SHO50868.1"/>
    </source>
</evidence>
<comment type="similarity">
    <text evidence="1 6">Belongs to the peptidase S8 family.</text>
</comment>
<dbReference type="Proteomes" id="UP000184612">
    <property type="component" value="Unassembled WGS sequence"/>
</dbReference>
<evidence type="ECO:0000256" key="3">
    <source>
        <dbReference type="ARBA" id="ARBA00022801"/>
    </source>
</evidence>
<dbReference type="OrthoDB" id="9762689at2"/>
<dbReference type="PIRSF" id="PIRSF037894">
    <property type="entry name" value="Subtilisin_rel_CspABC"/>
    <property type="match status" value="1"/>
</dbReference>
<dbReference type="PANTHER" id="PTHR43806:SF11">
    <property type="entry name" value="CEREVISIN-RELATED"/>
    <property type="match status" value="1"/>
</dbReference>
<evidence type="ECO:0000256" key="4">
    <source>
        <dbReference type="ARBA" id="ARBA00022825"/>
    </source>
</evidence>
<feature type="active site" description="Charge relay system" evidence="5 6">
    <location>
        <position position="496"/>
    </location>
</feature>
<evidence type="ECO:0000256" key="1">
    <source>
        <dbReference type="ARBA" id="ARBA00011073"/>
    </source>
</evidence>
<reference evidence="8 9" key="1">
    <citation type="submission" date="2016-12" db="EMBL/GenBank/DDBJ databases">
        <authorList>
            <person name="Song W.-J."/>
            <person name="Kurnit D.M."/>
        </authorList>
    </citation>
    <scope>NUCLEOTIDE SEQUENCE [LARGE SCALE GENOMIC DNA]</scope>
    <source>
        <strain evidence="8 9">DSM 12503</strain>
    </source>
</reference>
<dbReference type="SUPFAM" id="SSF52743">
    <property type="entry name" value="Subtilisin-like"/>
    <property type="match status" value="1"/>
</dbReference>
<dbReference type="STRING" id="1121345.SAMN02745217_02946"/>
<dbReference type="PROSITE" id="PS51892">
    <property type="entry name" value="SUBTILASE"/>
    <property type="match status" value="1"/>
</dbReference>
<accession>A0A1M7YED9</accession>
<dbReference type="CDD" id="cd07478">
    <property type="entry name" value="Peptidases_S8_CspA-like"/>
    <property type="match status" value="1"/>
</dbReference>
<dbReference type="PRINTS" id="PR00723">
    <property type="entry name" value="SUBTILISIN"/>
</dbReference>
<dbReference type="InterPro" id="IPR034045">
    <property type="entry name" value="Pep_S8_CspA-like"/>
</dbReference>
<dbReference type="GO" id="GO:0006508">
    <property type="term" value="P:proteolysis"/>
    <property type="evidence" value="ECO:0007669"/>
    <property type="project" value="UniProtKB-KW"/>
</dbReference>
<dbReference type="InterPro" id="IPR000209">
    <property type="entry name" value="Peptidase_S8/S53_dom"/>
</dbReference>
<feature type="domain" description="Peptidase S8/S53" evidence="7">
    <location>
        <begin position="431"/>
        <end position="551"/>
    </location>
</feature>
<gene>
    <name evidence="8" type="ORF">SAMN02745217_02946</name>
</gene>
<feature type="active site" description="Charge relay system" evidence="5 6">
    <location>
        <position position="173"/>
    </location>
</feature>
<dbReference type="PANTHER" id="PTHR43806">
    <property type="entry name" value="PEPTIDASE S8"/>
    <property type="match status" value="1"/>
</dbReference>
<dbReference type="InterPro" id="IPR050131">
    <property type="entry name" value="Peptidase_S8_subtilisin-like"/>
</dbReference>
<dbReference type="InterPro" id="IPR036852">
    <property type="entry name" value="Peptidase_S8/S53_dom_sf"/>
</dbReference>
<evidence type="ECO:0000256" key="2">
    <source>
        <dbReference type="ARBA" id="ARBA00022670"/>
    </source>
</evidence>
<name>A0A1M7YED9_9FIRM</name>
<dbReference type="InterPro" id="IPR015500">
    <property type="entry name" value="Peptidase_S8_subtilisin-rel"/>
</dbReference>
<dbReference type="PROSITE" id="PS00136">
    <property type="entry name" value="SUBTILASE_ASP"/>
    <property type="match status" value="1"/>
</dbReference>
<proteinExistence type="inferred from homology"/>
<dbReference type="RefSeq" id="WP_084558675.1">
    <property type="nucleotide sequence ID" value="NZ_FRFD01000008.1"/>
</dbReference>
<dbReference type="Pfam" id="PF00082">
    <property type="entry name" value="Peptidase_S8"/>
    <property type="match status" value="2"/>
</dbReference>
<keyword evidence="3 6" id="KW-0378">Hydrolase</keyword>
<organism evidence="8 9">
    <name type="scientific">Anaerocolumna xylanovorans DSM 12503</name>
    <dbReference type="NCBI Taxonomy" id="1121345"/>
    <lineage>
        <taxon>Bacteria</taxon>
        <taxon>Bacillati</taxon>
        <taxon>Bacillota</taxon>
        <taxon>Clostridia</taxon>
        <taxon>Lachnospirales</taxon>
        <taxon>Lachnospiraceae</taxon>
        <taxon>Anaerocolumna</taxon>
    </lineage>
</organism>
<keyword evidence="9" id="KW-1185">Reference proteome</keyword>